<dbReference type="PANTHER" id="PTHR46765:SF1">
    <property type="entry name" value="P-LOOP CONTAINING NUCLEOSIDE TRIPHOSPHATE HYDROLASES SUPERFAMILY PROTEIN"/>
    <property type="match status" value="1"/>
</dbReference>
<dbReference type="InterPro" id="IPR047854">
    <property type="entry name" value="RFC_lid"/>
</dbReference>
<dbReference type="GO" id="GO:0005634">
    <property type="term" value="C:nucleus"/>
    <property type="evidence" value="ECO:0007669"/>
    <property type="project" value="UniProtKB-SubCell"/>
</dbReference>
<evidence type="ECO:0000256" key="5">
    <source>
        <dbReference type="ARBA" id="ARBA00023125"/>
    </source>
</evidence>
<name>A0A409VMG7_9AGAR</name>
<dbReference type="SUPFAM" id="SSF52540">
    <property type="entry name" value="P-loop containing nucleoside triphosphate hydrolases"/>
    <property type="match status" value="1"/>
</dbReference>
<evidence type="ECO:0000313" key="11">
    <source>
        <dbReference type="EMBL" id="PPQ67464.1"/>
    </source>
</evidence>
<dbReference type="Gene3D" id="1.10.8.60">
    <property type="match status" value="1"/>
</dbReference>
<keyword evidence="7" id="KW-0131">Cell cycle</keyword>
<sequence>MFAATGLLGPAPLPEENLPSDASGLFKSNGLLDAGSSCNDQVPGTAMPHEPLPNFQLNGLLGVQAPTESFQSTTSLQSNHILGELTHNTTPPDFSFTSTGLLGEPSTVENSLSNTSFKTSDSIPCDSQPGVTHKSSIHTTSDYTTAGMSFTRNMLLRSPSPTSREDNLPPISEAFDMQYTNTTSSSKCLPSRPASSFVRATRYDGQTLLLRRKVKNFMPENQGSSTAYSASKIGNLLDIPVHRMLDSLYFLFSLPSYSDSANSQCAQRSQATDSSLWVDRYRPYNFTDLVGNEKVARDAMAWLKSWDRCVFGKSKGRKRAREDQENFELDEYHRPNEKFMLLSGPPGFGKTTLAHVIARHAGYEVMEINASDARSGHVVDERIRPTLESGFAIGSTKPVLLVIDEIDGATGAGDSSNTFIHKLLQLVLAKPKRNPRGKEKQIKSVIMRPIICICNDYNASSLAKLRPNAYQIRFNRPADVHIAKRLKEICHVEGLKADSRALATLVNASKGDFRGCLNTLQLIKTRNEDVTEPVIRRATAGMKQADTNVLSVLNSIFTPVSKKRAKNFVLDEEDETRYVARISREIDGSGRESTVATGCFGHYAKLRRHDATLARHEKANEWLSTYDRFSSAMYTDGDFALQPYLSYTLVPFHPLFKERGGEKVERNQTEWEHLQVTKTNEEIYKSLSGCLRTATSRSCGDFRHLVSSPILQVEFAPYINRIISPPLRPVNSQIIRPQEKTLMNRLVDIMAALDLRFVQERTEDGQLSYRLDPPLDVFVTYDGKRAPDISVSRYAVRHLVAGESKIDAKISARDTDIVEKGKQGKHHFFGNGSRQKGANEGPVGGVRPEGQDIADLPPTDFFGRLITVPTVASLKASNKIIEKPYRVSYKFLEGNSAAVRKPIKVGAFM</sequence>
<feature type="region of interest" description="Disordered" evidence="9">
    <location>
        <begin position="1"/>
        <end position="24"/>
    </location>
</feature>
<dbReference type="STRING" id="181874.A0A409VMG7"/>
<evidence type="ECO:0000256" key="4">
    <source>
        <dbReference type="ARBA" id="ARBA00022840"/>
    </source>
</evidence>
<evidence type="ECO:0000256" key="9">
    <source>
        <dbReference type="SAM" id="MobiDB-lite"/>
    </source>
</evidence>
<dbReference type="InParanoid" id="A0A409VMG7"/>
<keyword evidence="6" id="KW-0539">Nucleus</keyword>
<accession>A0A409VMG7</accession>
<organism evidence="11 12">
    <name type="scientific">Panaeolus cyanescens</name>
    <dbReference type="NCBI Taxonomy" id="181874"/>
    <lineage>
        <taxon>Eukaryota</taxon>
        <taxon>Fungi</taxon>
        <taxon>Dikarya</taxon>
        <taxon>Basidiomycota</taxon>
        <taxon>Agaricomycotina</taxon>
        <taxon>Agaricomycetes</taxon>
        <taxon>Agaricomycetidae</taxon>
        <taxon>Agaricales</taxon>
        <taxon>Agaricineae</taxon>
        <taxon>Galeropsidaceae</taxon>
        <taxon>Panaeolus</taxon>
    </lineage>
</organism>
<dbReference type="Gene3D" id="3.40.50.300">
    <property type="entry name" value="P-loop containing nucleotide triphosphate hydrolases"/>
    <property type="match status" value="1"/>
</dbReference>
<evidence type="ECO:0000259" key="10">
    <source>
        <dbReference type="SMART" id="SM00382"/>
    </source>
</evidence>
<gene>
    <name evidence="11" type="ORF">CVT24_011521</name>
</gene>
<comment type="similarity">
    <text evidence="8">Belongs to the activator 1 small subunits family. CTF18 subfamily.</text>
</comment>
<keyword evidence="4" id="KW-0067">ATP-binding</keyword>
<evidence type="ECO:0000256" key="1">
    <source>
        <dbReference type="ARBA" id="ARBA00004123"/>
    </source>
</evidence>
<dbReference type="InterPro" id="IPR003959">
    <property type="entry name" value="ATPase_AAA_core"/>
</dbReference>
<dbReference type="Pfam" id="PF00004">
    <property type="entry name" value="AAA"/>
    <property type="match status" value="1"/>
</dbReference>
<dbReference type="PANTHER" id="PTHR46765">
    <property type="entry name" value="P-LOOP CONTAINING NUCLEOSIDE TRIPHOSPHATE HYDROLASES SUPERFAMILY PROTEIN"/>
    <property type="match status" value="1"/>
</dbReference>
<dbReference type="CDD" id="cd00009">
    <property type="entry name" value="AAA"/>
    <property type="match status" value="1"/>
</dbReference>
<feature type="compositionally biased region" description="Polar residues" evidence="9">
    <location>
        <begin position="107"/>
        <end position="122"/>
    </location>
</feature>
<dbReference type="GO" id="GO:0003677">
    <property type="term" value="F:DNA binding"/>
    <property type="evidence" value="ECO:0007669"/>
    <property type="project" value="UniProtKB-KW"/>
</dbReference>
<dbReference type="GO" id="GO:0006260">
    <property type="term" value="P:DNA replication"/>
    <property type="evidence" value="ECO:0007669"/>
    <property type="project" value="UniProtKB-KW"/>
</dbReference>
<keyword evidence="2" id="KW-0235">DNA replication</keyword>
<keyword evidence="12" id="KW-1185">Reference proteome</keyword>
<keyword evidence="3" id="KW-0547">Nucleotide-binding</keyword>
<dbReference type="EMBL" id="NHTK01006024">
    <property type="protein sequence ID" value="PPQ67464.1"/>
    <property type="molecule type" value="Genomic_DNA"/>
</dbReference>
<dbReference type="OrthoDB" id="2195431at2759"/>
<proteinExistence type="inferred from homology"/>
<feature type="region of interest" description="Disordered" evidence="9">
    <location>
        <begin position="824"/>
        <end position="845"/>
    </location>
</feature>
<protein>
    <recommendedName>
        <fullName evidence="10">AAA+ ATPase domain-containing protein</fullName>
    </recommendedName>
</protein>
<dbReference type="GO" id="GO:0005524">
    <property type="term" value="F:ATP binding"/>
    <property type="evidence" value="ECO:0007669"/>
    <property type="project" value="UniProtKB-KW"/>
</dbReference>
<dbReference type="GO" id="GO:0016887">
    <property type="term" value="F:ATP hydrolysis activity"/>
    <property type="evidence" value="ECO:0007669"/>
    <property type="project" value="InterPro"/>
</dbReference>
<comment type="subcellular location">
    <subcellularLocation>
        <location evidence="1">Nucleus</location>
    </subcellularLocation>
</comment>
<feature type="compositionally biased region" description="Polar residues" evidence="9">
    <location>
        <begin position="129"/>
        <end position="138"/>
    </location>
</feature>
<dbReference type="InterPro" id="IPR053016">
    <property type="entry name" value="CTF18-RFC_complex"/>
</dbReference>
<reference evidence="11 12" key="1">
    <citation type="journal article" date="2018" name="Evol. Lett.">
        <title>Horizontal gene cluster transfer increased hallucinogenic mushroom diversity.</title>
        <authorList>
            <person name="Reynolds H.T."/>
            <person name="Vijayakumar V."/>
            <person name="Gluck-Thaler E."/>
            <person name="Korotkin H.B."/>
            <person name="Matheny P.B."/>
            <person name="Slot J.C."/>
        </authorList>
    </citation>
    <scope>NUCLEOTIDE SEQUENCE [LARGE SCALE GENOMIC DNA]</scope>
    <source>
        <strain evidence="11 12">2629</strain>
    </source>
</reference>
<evidence type="ECO:0000256" key="3">
    <source>
        <dbReference type="ARBA" id="ARBA00022741"/>
    </source>
</evidence>
<evidence type="ECO:0000256" key="6">
    <source>
        <dbReference type="ARBA" id="ARBA00023242"/>
    </source>
</evidence>
<feature type="domain" description="AAA+ ATPase" evidence="10">
    <location>
        <begin position="336"/>
        <end position="484"/>
    </location>
</feature>
<dbReference type="InterPro" id="IPR003593">
    <property type="entry name" value="AAA+_ATPase"/>
</dbReference>
<evidence type="ECO:0000256" key="8">
    <source>
        <dbReference type="ARBA" id="ARBA00043975"/>
    </source>
</evidence>
<feature type="region of interest" description="Disordered" evidence="9">
    <location>
        <begin position="92"/>
        <end position="138"/>
    </location>
</feature>
<evidence type="ECO:0000256" key="7">
    <source>
        <dbReference type="ARBA" id="ARBA00023306"/>
    </source>
</evidence>
<dbReference type="FunCoup" id="A0A409VMG7">
    <property type="interactions" value="505"/>
</dbReference>
<comment type="caution">
    <text evidence="11">The sequence shown here is derived from an EMBL/GenBank/DDBJ whole genome shotgun (WGS) entry which is preliminary data.</text>
</comment>
<keyword evidence="5" id="KW-0238">DNA-binding</keyword>
<dbReference type="AlphaFoldDB" id="A0A409VMG7"/>
<evidence type="ECO:0000313" key="12">
    <source>
        <dbReference type="Proteomes" id="UP000284842"/>
    </source>
</evidence>
<evidence type="ECO:0000256" key="2">
    <source>
        <dbReference type="ARBA" id="ARBA00022705"/>
    </source>
</evidence>
<dbReference type="SMART" id="SM00382">
    <property type="entry name" value="AAA"/>
    <property type="match status" value="1"/>
</dbReference>
<dbReference type="CDD" id="cd18140">
    <property type="entry name" value="HLD_clamp_RFC"/>
    <property type="match status" value="1"/>
</dbReference>
<dbReference type="Proteomes" id="UP000284842">
    <property type="component" value="Unassembled WGS sequence"/>
</dbReference>
<dbReference type="InterPro" id="IPR027417">
    <property type="entry name" value="P-loop_NTPase"/>
</dbReference>